<protein>
    <submittedName>
        <fullName evidence="2">Uncharacterized protein</fullName>
    </submittedName>
</protein>
<name>A0ABU0H6R4_9HYPH</name>
<evidence type="ECO:0000313" key="3">
    <source>
        <dbReference type="Proteomes" id="UP001241603"/>
    </source>
</evidence>
<dbReference type="EMBL" id="JAUSVO010000002">
    <property type="protein sequence ID" value="MDQ0437204.1"/>
    <property type="molecule type" value="Genomic_DNA"/>
</dbReference>
<proteinExistence type="predicted"/>
<sequence length="59" mass="6876">MTFAYDFVCDQPVLRRAETPLASLAAEKARRQPKRERPADDDSDETSDVVWTLAYWSWL</sequence>
<dbReference type="RefSeq" id="WP_266348136.1">
    <property type="nucleotide sequence ID" value="NZ_JAPKNG010000002.1"/>
</dbReference>
<reference evidence="2 3" key="1">
    <citation type="submission" date="2023-07" db="EMBL/GenBank/DDBJ databases">
        <title>Genomic Encyclopedia of Type Strains, Phase IV (KMG-IV): sequencing the most valuable type-strain genomes for metagenomic binning, comparative biology and taxonomic classification.</title>
        <authorList>
            <person name="Goeker M."/>
        </authorList>
    </citation>
    <scope>NUCLEOTIDE SEQUENCE [LARGE SCALE GENOMIC DNA]</scope>
    <source>
        <strain evidence="2 3">B6-8</strain>
    </source>
</reference>
<dbReference type="Proteomes" id="UP001241603">
    <property type="component" value="Unassembled WGS sequence"/>
</dbReference>
<feature type="region of interest" description="Disordered" evidence="1">
    <location>
        <begin position="24"/>
        <end position="46"/>
    </location>
</feature>
<comment type="caution">
    <text evidence="2">The sequence shown here is derived from an EMBL/GenBank/DDBJ whole genome shotgun (WGS) entry which is preliminary data.</text>
</comment>
<organism evidence="2 3">
    <name type="scientific">Kaistia dalseonensis</name>
    <dbReference type="NCBI Taxonomy" id="410840"/>
    <lineage>
        <taxon>Bacteria</taxon>
        <taxon>Pseudomonadati</taxon>
        <taxon>Pseudomonadota</taxon>
        <taxon>Alphaproteobacteria</taxon>
        <taxon>Hyphomicrobiales</taxon>
        <taxon>Kaistiaceae</taxon>
        <taxon>Kaistia</taxon>
    </lineage>
</organism>
<feature type="compositionally biased region" description="Basic and acidic residues" evidence="1">
    <location>
        <begin position="27"/>
        <end position="40"/>
    </location>
</feature>
<evidence type="ECO:0000313" key="2">
    <source>
        <dbReference type="EMBL" id="MDQ0437204.1"/>
    </source>
</evidence>
<evidence type="ECO:0000256" key="1">
    <source>
        <dbReference type="SAM" id="MobiDB-lite"/>
    </source>
</evidence>
<accession>A0ABU0H6R4</accession>
<gene>
    <name evidence="2" type="ORF">QO014_001589</name>
</gene>
<keyword evidence="3" id="KW-1185">Reference proteome</keyword>